<keyword evidence="2" id="KW-0813">Transport</keyword>
<dbReference type="EMBL" id="CAJZBQ010000047">
    <property type="protein sequence ID" value="CAG9329182.1"/>
    <property type="molecule type" value="Genomic_DNA"/>
</dbReference>
<keyword evidence="7 9" id="KW-0472">Membrane</keyword>
<feature type="transmembrane region" description="Helical" evidence="9">
    <location>
        <begin position="362"/>
        <end position="381"/>
    </location>
</feature>
<dbReference type="Gene3D" id="6.10.140.1330">
    <property type="match status" value="1"/>
</dbReference>
<evidence type="ECO:0000256" key="6">
    <source>
        <dbReference type="ARBA" id="ARBA00023065"/>
    </source>
</evidence>
<evidence type="ECO:0000256" key="2">
    <source>
        <dbReference type="ARBA" id="ARBA00022448"/>
    </source>
</evidence>
<feature type="transmembrane region" description="Helical" evidence="9">
    <location>
        <begin position="33"/>
        <end position="53"/>
    </location>
</feature>
<dbReference type="GO" id="GO:0005886">
    <property type="term" value="C:plasma membrane"/>
    <property type="evidence" value="ECO:0007669"/>
    <property type="project" value="TreeGrafter"/>
</dbReference>
<dbReference type="PANTHER" id="PTHR10110:SF187">
    <property type="entry name" value="SODIUM_HYDROGEN EXCHANGER"/>
    <property type="match status" value="1"/>
</dbReference>
<accession>A0AAU9JXB3</accession>
<feature type="domain" description="Cation/H+ exchanger transmembrane" evidence="10">
    <location>
        <begin position="20"/>
        <end position="416"/>
    </location>
</feature>
<proteinExistence type="predicted"/>
<evidence type="ECO:0000256" key="5">
    <source>
        <dbReference type="ARBA" id="ARBA00023053"/>
    </source>
</evidence>
<organism evidence="11 12">
    <name type="scientific">Blepharisma stoltei</name>
    <dbReference type="NCBI Taxonomy" id="1481888"/>
    <lineage>
        <taxon>Eukaryota</taxon>
        <taxon>Sar</taxon>
        <taxon>Alveolata</taxon>
        <taxon>Ciliophora</taxon>
        <taxon>Postciliodesmatophora</taxon>
        <taxon>Heterotrichea</taxon>
        <taxon>Heterotrichida</taxon>
        <taxon>Blepharismidae</taxon>
        <taxon>Blepharisma</taxon>
    </lineage>
</organism>
<feature type="transmembrane region" description="Helical" evidence="9">
    <location>
        <begin position="246"/>
        <end position="272"/>
    </location>
</feature>
<dbReference type="Pfam" id="PF00999">
    <property type="entry name" value="Na_H_Exchanger"/>
    <property type="match status" value="1"/>
</dbReference>
<feature type="transmembrane region" description="Helical" evidence="9">
    <location>
        <begin position="65"/>
        <end position="82"/>
    </location>
</feature>
<gene>
    <name evidence="11" type="ORF">BSTOLATCC_MIC48011</name>
</gene>
<dbReference type="GO" id="GO:0015385">
    <property type="term" value="F:sodium:proton antiporter activity"/>
    <property type="evidence" value="ECO:0007669"/>
    <property type="project" value="InterPro"/>
</dbReference>
<evidence type="ECO:0000259" key="10">
    <source>
        <dbReference type="Pfam" id="PF00999"/>
    </source>
</evidence>
<dbReference type="Proteomes" id="UP001162131">
    <property type="component" value="Unassembled WGS sequence"/>
</dbReference>
<sequence>MVDVLLFEIFLCLMFVTLFMILGTYLQKWGFWFLHESGVVIVIGIAIGSLMGATWRSPSEFKETIFFNFMLPFLILNAGYNLKRKRFFQNIGSIFLFGIGGTLTSFIVIGLEAYLFSELGLIIKNGKTYHIPLQDGLKIGAVLSSTDIACTLAMIKEENTPKLFSILLGESVTNDAVGILLLQTLSSMDLSVIGIKEVGIFIGKFLFNCITSSLCGIFFGVLTAYMTKIFKSIGDDPSRMIGLFLYVSWAGYTIAQLLEISGVICILIASIISGHYSFYNMSPTSRIVCMKFMNFIGDAAEALIFSYLGMTTLSYDVFSISWVFLFFMIIGTIFARLCGTFGLSLIVRLLSGGKHKLNIKQLAVCWIGGIIRGAISFALVLTVDGDNEKLLKITVLGLVIVTILSFGTILPLWVWWVDPKEEETVVIDPEKSIGEEALGYRKVIIAKEDLEEKSAFHRKWRYFDNKYIKPFLIRPEALEEARKIKATIKSLGNSFGSKE</sequence>
<protein>
    <recommendedName>
        <fullName evidence="10">Cation/H+ exchanger transmembrane domain-containing protein</fullName>
    </recommendedName>
</protein>
<feature type="transmembrane region" description="Helical" evidence="9">
    <location>
        <begin position="393"/>
        <end position="416"/>
    </location>
</feature>
<dbReference type="PANTHER" id="PTHR10110">
    <property type="entry name" value="SODIUM/HYDROGEN EXCHANGER"/>
    <property type="match status" value="1"/>
</dbReference>
<keyword evidence="6" id="KW-0406">Ion transport</keyword>
<feature type="transmembrane region" description="Helical" evidence="9">
    <location>
        <begin position="6"/>
        <end position="26"/>
    </location>
</feature>
<comment type="caution">
    <text evidence="11">The sequence shown here is derived from an EMBL/GenBank/DDBJ whole genome shotgun (WGS) entry which is preliminary data.</text>
</comment>
<dbReference type="GO" id="GO:0015386">
    <property type="term" value="F:potassium:proton antiporter activity"/>
    <property type="evidence" value="ECO:0007669"/>
    <property type="project" value="TreeGrafter"/>
</dbReference>
<keyword evidence="5" id="KW-0915">Sodium</keyword>
<keyword evidence="8" id="KW-0739">Sodium transport</keyword>
<dbReference type="InterPro" id="IPR006153">
    <property type="entry name" value="Cation/H_exchanger_TM"/>
</dbReference>
<evidence type="ECO:0000313" key="12">
    <source>
        <dbReference type="Proteomes" id="UP001162131"/>
    </source>
</evidence>
<evidence type="ECO:0000256" key="3">
    <source>
        <dbReference type="ARBA" id="ARBA00022692"/>
    </source>
</evidence>
<dbReference type="GO" id="GO:0098719">
    <property type="term" value="P:sodium ion import across plasma membrane"/>
    <property type="evidence" value="ECO:0007669"/>
    <property type="project" value="TreeGrafter"/>
</dbReference>
<evidence type="ECO:0000256" key="9">
    <source>
        <dbReference type="SAM" id="Phobius"/>
    </source>
</evidence>
<evidence type="ECO:0000256" key="7">
    <source>
        <dbReference type="ARBA" id="ARBA00023136"/>
    </source>
</evidence>
<evidence type="ECO:0000256" key="8">
    <source>
        <dbReference type="ARBA" id="ARBA00023201"/>
    </source>
</evidence>
<dbReference type="InterPro" id="IPR004709">
    <property type="entry name" value="NaH_exchanger"/>
</dbReference>
<keyword evidence="3 9" id="KW-0812">Transmembrane</keyword>
<reference evidence="11" key="1">
    <citation type="submission" date="2021-09" db="EMBL/GenBank/DDBJ databases">
        <authorList>
            <consortium name="AG Swart"/>
            <person name="Singh M."/>
            <person name="Singh A."/>
            <person name="Seah K."/>
            <person name="Emmerich C."/>
        </authorList>
    </citation>
    <scope>NUCLEOTIDE SEQUENCE</scope>
    <source>
        <strain evidence="11">ATCC30299</strain>
    </source>
</reference>
<keyword evidence="12" id="KW-1185">Reference proteome</keyword>
<feature type="transmembrane region" description="Helical" evidence="9">
    <location>
        <begin position="322"/>
        <end position="350"/>
    </location>
</feature>
<name>A0AAU9JXB3_9CILI</name>
<dbReference type="PRINTS" id="PR01084">
    <property type="entry name" value="NAHEXCHNGR"/>
</dbReference>
<keyword evidence="4 9" id="KW-1133">Transmembrane helix</keyword>
<dbReference type="AlphaFoldDB" id="A0AAU9JXB3"/>
<evidence type="ECO:0000256" key="4">
    <source>
        <dbReference type="ARBA" id="ARBA00022989"/>
    </source>
</evidence>
<feature type="transmembrane region" description="Helical" evidence="9">
    <location>
        <begin position="292"/>
        <end position="310"/>
    </location>
</feature>
<dbReference type="GO" id="GO:0051453">
    <property type="term" value="P:regulation of intracellular pH"/>
    <property type="evidence" value="ECO:0007669"/>
    <property type="project" value="TreeGrafter"/>
</dbReference>
<feature type="transmembrane region" description="Helical" evidence="9">
    <location>
        <begin position="205"/>
        <end position="226"/>
    </location>
</feature>
<evidence type="ECO:0000256" key="1">
    <source>
        <dbReference type="ARBA" id="ARBA00004141"/>
    </source>
</evidence>
<comment type="subcellular location">
    <subcellularLocation>
        <location evidence="1">Membrane</location>
        <topology evidence="1">Multi-pass membrane protein</topology>
    </subcellularLocation>
</comment>
<evidence type="ECO:0000313" key="11">
    <source>
        <dbReference type="EMBL" id="CAG9329182.1"/>
    </source>
</evidence>
<dbReference type="InterPro" id="IPR018422">
    <property type="entry name" value="Cation/H_exchanger_CPA1"/>
</dbReference>
<feature type="transmembrane region" description="Helical" evidence="9">
    <location>
        <begin position="94"/>
        <end position="116"/>
    </location>
</feature>